<evidence type="ECO:0000256" key="6">
    <source>
        <dbReference type="ARBA" id="ARBA00022833"/>
    </source>
</evidence>
<keyword evidence="4 8" id="KW-0574">Periplasm</keyword>
<name>I3CE87_9GAMM</name>
<dbReference type="SUPFAM" id="SSF48452">
    <property type="entry name" value="TPR-like"/>
    <property type="match status" value="1"/>
</dbReference>
<evidence type="ECO:0000313" key="11">
    <source>
        <dbReference type="Proteomes" id="UP000005744"/>
    </source>
</evidence>
<evidence type="ECO:0000256" key="1">
    <source>
        <dbReference type="ARBA" id="ARBA00022670"/>
    </source>
</evidence>
<feature type="binding site" evidence="8">
    <location>
        <position position="191"/>
    </location>
    <ligand>
        <name>Zn(2+)</name>
        <dbReference type="ChEBI" id="CHEBI:29105"/>
        <note>catalytic</note>
    </ligand>
</feature>
<dbReference type="GO" id="GO:0051603">
    <property type="term" value="P:proteolysis involved in protein catabolic process"/>
    <property type="evidence" value="ECO:0007669"/>
    <property type="project" value="TreeGrafter"/>
</dbReference>
<dbReference type="EC" id="3.4.-.-" evidence="8"/>
<protein>
    <recommendedName>
        <fullName evidence="8">Putative beta-barrel assembly-enhancing protease</fullName>
        <ecNumber evidence="8">3.4.-.-</ecNumber>
    </recommendedName>
</protein>
<dbReference type="HOGENOM" id="CLU_030556_1_1_6"/>
<keyword evidence="2 8" id="KW-0479">Metal-binding</keyword>
<feature type="chain" id="PRO_5009014505" description="Putative beta-barrel assembly-enhancing protease" evidence="8">
    <location>
        <begin position="21"/>
        <end position="479"/>
    </location>
</feature>
<dbReference type="CDD" id="cd07333">
    <property type="entry name" value="M48C_bepA_like"/>
    <property type="match status" value="1"/>
</dbReference>
<dbReference type="PANTHER" id="PTHR22726:SF1">
    <property type="entry name" value="METALLOENDOPEPTIDASE OMA1, MITOCHONDRIAL"/>
    <property type="match status" value="1"/>
</dbReference>
<dbReference type="EMBL" id="JH600070">
    <property type="protein sequence ID" value="EIJ41930.1"/>
    <property type="molecule type" value="Genomic_DNA"/>
</dbReference>
<evidence type="ECO:0000256" key="4">
    <source>
        <dbReference type="ARBA" id="ARBA00022764"/>
    </source>
</evidence>
<comment type="cofactor">
    <cofactor evidence="8">
        <name>Zn(2+)</name>
        <dbReference type="ChEBI" id="CHEBI:29105"/>
    </cofactor>
    <text evidence="8">Binds 1 zinc ion per subunit.</text>
</comment>
<organism evidence="10 11">
    <name type="scientific">Beggiatoa alba B18LD</name>
    <dbReference type="NCBI Taxonomy" id="395493"/>
    <lineage>
        <taxon>Bacteria</taxon>
        <taxon>Pseudomonadati</taxon>
        <taxon>Pseudomonadota</taxon>
        <taxon>Gammaproteobacteria</taxon>
        <taxon>Thiotrichales</taxon>
        <taxon>Thiotrichaceae</taxon>
        <taxon>Beggiatoa</taxon>
    </lineage>
</organism>
<dbReference type="InterPro" id="IPR030873">
    <property type="entry name" value="Protease_BepA"/>
</dbReference>
<keyword evidence="6 8" id="KW-0862">Zinc</keyword>
<evidence type="ECO:0000313" key="10">
    <source>
        <dbReference type="EMBL" id="EIJ41930.1"/>
    </source>
</evidence>
<evidence type="ECO:0000256" key="5">
    <source>
        <dbReference type="ARBA" id="ARBA00022801"/>
    </source>
</evidence>
<dbReference type="PANTHER" id="PTHR22726">
    <property type="entry name" value="METALLOENDOPEPTIDASE OMA1"/>
    <property type="match status" value="1"/>
</dbReference>
<evidence type="ECO:0000259" key="9">
    <source>
        <dbReference type="Pfam" id="PF01435"/>
    </source>
</evidence>
<dbReference type="GO" id="GO:0004222">
    <property type="term" value="F:metalloendopeptidase activity"/>
    <property type="evidence" value="ECO:0007669"/>
    <property type="project" value="InterPro"/>
</dbReference>
<keyword evidence="7 8" id="KW-0482">Metalloprotease</keyword>
<reference evidence="10 11" key="1">
    <citation type="submission" date="2011-11" db="EMBL/GenBank/DDBJ databases">
        <title>Improved High-Quality Draft sequence of Beggiatoa alba B18lD.</title>
        <authorList>
            <consortium name="US DOE Joint Genome Institute"/>
            <person name="Lucas S."/>
            <person name="Han J."/>
            <person name="Lapidus A."/>
            <person name="Cheng J.-F."/>
            <person name="Goodwin L."/>
            <person name="Pitluck S."/>
            <person name="Peters L."/>
            <person name="Mikhailova N."/>
            <person name="Held B."/>
            <person name="Detter J.C."/>
            <person name="Han C."/>
            <person name="Tapia R."/>
            <person name="Land M."/>
            <person name="Hauser L."/>
            <person name="Kyrpides N."/>
            <person name="Ivanova N."/>
            <person name="Pagani I."/>
            <person name="Samuel K."/>
            <person name="Teske A."/>
            <person name="Mueller J."/>
            <person name="Woyke T."/>
        </authorList>
    </citation>
    <scope>NUCLEOTIDE SEQUENCE [LARGE SCALE GENOMIC DNA]</scope>
    <source>
        <strain evidence="10 11">B18LD</strain>
    </source>
</reference>
<keyword evidence="1 8" id="KW-0645">Protease</keyword>
<proteinExistence type="inferred from homology"/>
<dbReference type="OrthoDB" id="9810445at2"/>
<keyword evidence="11" id="KW-1185">Reference proteome</keyword>
<feature type="active site" evidence="8">
    <location>
        <position position="127"/>
    </location>
</feature>
<dbReference type="Pfam" id="PF01435">
    <property type="entry name" value="Peptidase_M48"/>
    <property type="match status" value="1"/>
</dbReference>
<evidence type="ECO:0000256" key="8">
    <source>
        <dbReference type="HAMAP-Rule" id="MF_00997"/>
    </source>
</evidence>
<accession>I3CE87</accession>
<dbReference type="Gene3D" id="3.30.2010.10">
    <property type="entry name" value="Metalloproteases ('zincins'), catalytic domain"/>
    <property type="match status" value="1"/>
</dbReference>
<dbReference type="Proteomes" id="UP000005744">
    <property type="component" value="Unassembled WGS sequence"/>
</dbReference>
<feature type="domain" description="Peptidase M48" evidence="9">
    <location>
        <begin position="63"/>
        <end position="249"/>
    </location>
</feature>
<comment type="function">
    <text evidence="8">Functions as both a chaperone and a metalloprotease. Maintains the integrity of the outer membrane by promoting either the assembly or the elimination of outer membrane proteins, depending on their folding state.</text>
</comment>
<gene>
    <name evidence="10" type="ORF">BegalDRAFT_1027</name>
</gene>
<dbReference type="STRING" id="395493.BegalDRAFT_1027"/>
<dbReference type="GO" id="GO:0008270">
    <property type="term" value="F:zinc ion binding"/>
    <property type="evidence" value="ECO:0007669"/>
    <property type="project" value="UniProtKB-UniRule"/>
</dbReference>
<keyword evidence="3 8" id="KW-0732">Signal</keyword>
<dbReference type="InterPro" id="IPR001915">
    <property type="entry name" value="Peptidase_M48"/>
</dbReference>
<feature type="active site" description="Proton donor" evidence="8">
    <location>
        <position position="195"/>
    </location>
</feature>
<evidence type="ECO:0000256" key="7">
    <source>
        <dbReference type="ARBA" id="ARBA00023049"/>
    </source>
</evidence>
<keyword evidence="5 8" id="KW-0378">Hydrolase</keyword>
<comment type="subcellular location">
    <subcellularLocation>
        <location evidence="8">Periplasm</location>
    </subcellularLocation>
</comment>
<dbReference type="GO" id="GO:0042597">
    <property type="term" value="C:periplasmic space"/>
    <property type="evidence" value="ECO:0007669"/>
    <property type="project" value="UniProtKB-SubCell"/>
</dbReference>
<dbReference type="InterPro" id="IPR051156">
    <property type="entry name" value="Mito/Outer_Membr_Metalloprot"/>
</dbReference>
<evidence type="ECO:0000256" key="2">
    <source>
        <dbReference type="ARBA" id="ARBA00022723"/>
    </source>
</evidence>
<evidence type="ECO:0000256" key="3">
    <source>
        <dbReference type="ARBA" id="ARBA00022729"/>
    </source>
</evidence>
<dbReference type="AlphaFoldDB" id="I3CE87"/>
<comment type="similarity">
    <text evidence="8">Belongs to the peptidase M48 family. BepA subfamily.</text>
</comment>
<dbReference type="RefSeq" id="WP_002684328.1">
    <property type="nucleotide sequence ID" value="NZ_JH600070.1"/>
</dbReference>
<feature type="binding site" evidence="8">
    <location>
        <position position="130"/>
    </location>
    <ligand>
        <name>Zn(2+)</name>
        <dbReference type="ChEBI" id="CHEBI:29105"/>
        <note>catalytic</note>
    </ligand>
</feature>
<dbReference type="Pfam" id="PF14559">
    <property type="entry name" value="TPR_19"/>
    <property type="match status" value="1"/>
</dbReference>
<dbReference type="HAMAP" id="MF_00997">
    <property type="entry name" value="Protease_BepA"/>
    <property type="match status" value="1"/>
</dbReference>
<feature type="binding site" evidence="8">
    <location>
        <position position="126"/>
    </location>
    <ligand>
        <name>Zn(2+)</name>
        <dbReference type="ChEBI" id="CHEBI:29105"/>
        <note>catalytic</note>
    </ligand>
</feature>
<sequence precursor="true">MSRTAFLLFFSYFAVVPAYAINLPDIGASTDTALSPAQEQRLGDTAMRQLRRELEILDDAEVNSYINSLGNNLASVSDMPEQRFNFFIVKSPQINAFAIPGGYIGVNSGLILHTQDEGELASVIGHEIAHVTQRHIARSLESASAFSLPAMAAMIAGMVVAAKNPEVGQAAVASIAASNIQRQIDFTRLHEQEADRVGMQILFAAGFDPRSMPAFFEQLQNNSRYAGRDAPEFLRTHPVTTSRVAESRDRADQYPKHTTHENALYYLMRARLLVLTDNNLRDLIKTLQTNLAEGRFRDARAVHYALALSLLKNEQTEGVKNHIDWLIKHDADRVTYRLLQADLAQLENKPSQVLQIYEQALAIYPADQLLSMRYAETLLRQGQAEQAKALLLNISTLKTPTYYRLLAQAYQETGFPAESGLALTENLYLQGKTALALAQLKQLSRLPNLSPYLNARITERYSDLEIELREEKDAEKEMR</sequence>
<feature type="signal peptide" evidence="8">
    <location>
        <begin position="1"/>
        <end position="20"/>
    </location>
</feature>
<dbReference type="Gene3D" id="1.25.40.10">
    <property type="entry name" value="Tetratricopeptide repeat domain"/>
    <property type="match status" value="1"/>
</dbReference>
<dbReference type="eggNOG" id="COG4783">
    <property type="taxonomic scope" value="Bacteria"/>
</dbReference>
<dbReference type="GO" id="GO:0016020">
    <property type="term" value="C:membrane"/>
    <property type="evidence" value="ECO:0007669"/>
    <property type="project" value="InterPro"/>
</dbReference>
<dbReference type="InterPro" id="IPR011990">
    <property type="entry name" value="TPR-like_helical_dom_sf"/>
</dbReference>